<comment type="catalytic activity">
    <reaction evidence="12">
        <text>L-threonyl-[protein] + ATP = O-phospho-L-threonyl-[protein] + ADP + H(+)</text>
        <dbReference type="Rhea" id="RHEA:46608"/>
        <dbReference type="Rhea" id="RHEA-COMP:11060"/>
        <dbReference type="Rhea" id="RHEA-COMP:11605"/>
        <dbReference type="ChEBI" id="CHEBI:15378"/>
        <dbReference type="ChEBI" id="CHEBI:30013"/>
        <dbReference type="ChEBI" id="CHEBI:30616"/>
        <dbReference type="ChEBI" id="CHEBI:61977"/>
        <dbReference type="ChEBI" id="CHEBI:456216"/>
        <dbReference type="EC" id="2.7.12.1"/>
    </reaction>
</comment>
<evidence type="ECO:0000256" key="10">
    <source>
        <dbReference type="ARBA" id="ARBA00023211"/>
    </source>
</evidence>
<evidence type="ECO:0000256" key="4">
    <source>
        <dbReference type="ARBA" id="ARBA00013203"/>
    </source>
</evidence>
<evidence type="ECO:0000256" key="7">
    <source>
        <dbReference type="ARBA" id="ARBA00022741"/>
    </source>
</evidence>
<evidence type="ECO:0000256" key="2">
    <source>
        <dbReference type="ARBA" id="ARBA00001946"/>
    </source>
</evidence>
<comment type="similarity">
    <text evidence="3">Belongs to the protein kinase superfamily. TKL Ser/Thr protein kinase family.</text>
</comment>
<comment type="catalytic activity">
    <reaction evidence="13">
        <text>L-tyrosyl-[protein] + ATP = O-phospho-L-tyrosyl-[protein] + ADP + H(+)</text>
        <dbReference type="Rhea" id="RHEA:10596"/>
        <dbReference type="Rhea" id="RHEA-COMP:10136"/>
        <dbReference type="Rhea" id="RHEA-COMP:20101"/>
        <dbReference type="ChEBI" id="CHEBI:15378"/>
        <dbReference type="ChEBI" id="CHEBI:30616"/>
        <dbReference type="ChEBI" id="CHEBI:46858"/>
        <dbReference type="ChEBI" id="CHEBI:61978"/>
        <dbReference type="ChEBI" id="CHEBI:456216"/>
        <dbReference type="EC" id="2.7.12.1"/>
    </reaction>
</comment>
<organism evidence="15 16">
    <name type="scientific">Rotaria socialis</name>
    <dbReference type="NCBI Taxonomy" id="392032"/>
    <lineage>
        <taxon>Eukaryota</taxon>
        <taxon>Metazoa</taxon>
        <taxon>Spiralia</taxon>
        <taxon>Gnathifera</taxon>
        <taxon>Rotifera</taxon>
        <taxon>Eurotatoria</taxon>
        <taxon>Bdelloidea</taxon>
        <taxon>Philodinida</taxon>
        <taxon>Philodinidae</taxon>
        <taxon>Rotaria</taxon>
    </lineage>
</organism>
<dbReference type="Pfam" id="PF07714">
    <property type="entry name" value="PK_Tyr_Ser-Thr"/>
    <property type="match status" value="1"/>
</dbReference>
<evidence type="ECO:0000256" key="8">
    <source>
        <dbReference type="ARBA" id="ARBA00022777"/>
    </source>
</evidence>
<dbReference type="GO" id="GO:0030036">
    <property type="term" value="P:actin cytoskeleton organization"/>
    <property type="evidence" value="ECO:0007669"/>
    <property type="project" value="TreeGrafter"/>
</dbReference>
<comment type="cofactor">
    <cofactor evidence="2">
        <name>Mg(2+)</name>
        <dbReference type="ChEBI" id="CHEBI:18420"/>
    </cofactor>
</comment>
<evidence type="ECO:0000256" key="3">
    <source>
        <dbReference type="ARBA" id="ARBA00005843"/>
    </source>
</evidence>
<dbReference type="InterPro" id="IPR000719">
    <property type="entry name" value="Prot_kinase_dom"/>
</dbReference>
<evidence type="ECO:0000256" key="1">
    <source>
        <dbReference type="ARBA" id="ARBA00001936"/>
    </source>
</evidence>
<dbReference type="EC" id="2.7.12.1" evidence="4"/>
<evidence type="ECO:0000313" key="16">
    <source>
        <dbReference type="Proteomes" id="UP000663873"/>
    </source>
</evidence>
<sequence>MEFMAGGTLNSWLHDGNNKSIPLSWFQGIVLLTDIARGVKLLHDASLLHGDLSSNNVLLKRD</sequence>
<dbReference type="PANTHER" id="PTHR46485">
    <property type="entry name" value="LIM DOMAIN KINASE 1"/>
    <property type="match status" value="1"/>
</dbReference>
<feature type="non-terminal residue" evidence="15">
    <location>
        <position position="62"/>
    </location>
</feature>
<dbReference type="PANTHER" id="PTHR46485:SF5">
    <property type="entry name" value="CENTER DIVIDER, ISOFORM A"/>
    <property type="match status" value="1"/>
</dbReference>
<dbReference type="AlphaFoldDB" id="A0A821TTH4"/>
<keyword evidence="16" id="KW-1185">Reference proteome</keyword>
<dbReference type="GO" id="GO:0005634">
    <property type="term" value="C:nucleus"/>
    <property type="evidence" value="ECO:0007669"/>
    <property type="project" value="TreeGrafter"/>
</dbReference>
<dbReference type="InterPro" id="IPR011009">
    <property type="entry name" value="Kinase-like_dom_sf"/>
</dbReference>
<dbReference type="PROSITE" id="PS00109">
    <property type="entry name" value="PROTEIN_KINASE_TYR"/>
    <property type="match status" value="1"/>
</dbReference>
<evidence type="ECO:0000256" key="9">
    <source>
        <dbReference type="ARBA" id="ARBA00022840"/>
    </source>
</evidence>
<keyword evidence="8" id="KW-0418">Kinase</keyword>
<dbReference type="GO" id="GO:0004712">
    <property type="term" value="F:protein serine/threonine/tyrosine kinase activity"/>
    <property type="evidence" value="ECO:0007669"/>
    <property type="project" value="UniProtKB-EC"/>
</dbReference>
<dbReference type="InterPro" id="IPR001245">
    <property type="entry name" value="Ser-Thr/Tyr_kinase_cat_dom"/>
</dbReference>
<dbReference type="InterPro" id="IPR008266">
    <property type="entry name" value="Tyr_kinase_AS"/>
</dbReference>
<dbReference type="GO" id="GO:0004674">
    <property type="term" value="F:protein serine/threonine kinase activity"/>
    <property type="evidence" value="ECO:0007669"/>
    <property type="project" value="UniProtKB-KW"/>
</dbReference>
<reference evidence="15" key="1">
    <citation type="submission" date="2021-02" db="EMBL/GenBank/DDBJ databases">
        <authorList>
            <person name="Nowell W R."/>
        </authorList>
    </citation>
    <scope>NUCLEOTIDE SEQUENCE</scope>
</reference>
<evidence type="ECO:0000313" key="15">
    <source>
        <dbReference type="EMBL" id="CAF4881700.1"/>
    </source>
</evidence>
<proteinExistence type="inferred from homology"/>
<evidence type="ECO:0000256" key="11">
    <source>
        <dbReference type="ARBA" id="ARBA00049003"/>
    </source>
</evidence>
<comment type="caution">
    <text evidence="15">The sequence shown here is derived from an EMBL/GenBank/DDBJ whole genome shotgun (WGS) entry which is preliminary data.</text>
</comment>
<comment type="catalytic activity">
    <reaction evidence="11">
        <text>L-seryl-[protein] + ATP = O-phospho-L-seryl-[protein] + ADP + H(+)</text>
        <dbReference type="Rhea" id="RHEA:17989"/>
        <dbReference type="Rhea" id="RHEA-COMP:9863"/>
        <dbReference type="Rhea" id="RHEA-COMP:11604"/>
        <dbReference type="ChEBI" id="CHEBI:15378"/>
        <dbReference type="ChEBI" id="CHEBI:29999"/>
        <dbReference type="ChEBI" id="CHEBI:30616"/>
        <dbReference type="ChEBI" id="CHEBI:83421"/>
        <dbReference type="ChEBI" id="CHEBI:456216"/>
        <dbReference type="EC" id="2.7.12.1"/>
    </reaction>
</comment>
<keyword evidence="9" id="KW-0067">ATP-binding</keyword>
<comment type="cofactor">
    <cofactor evidence="1">
        <name>Mn(2+)</name>
        <dbReference type="ChEBI" id="CHEBI:29035"/>
    </cofactor>
</comment>
<dbReference type="PROSITE" id="PS50011">
    <property type="entry name" value="PROTEIN_KINASE_DOM"/>
    <property type="match status" value="1"/>
</dbReference>
<keyword evidence="6" id="KW-0808">Transferase</keyword>
<dbReference type="GO" id="GO:0005524">
    <property type="term" value="F:ATP binding"/>
    <property type="evidence" value="ECO:0007669"/>
    <property type="project" value="UniProtKB-KW"/>
</dbReference>
<evidence type="ECO:0000256" key="5">
    <source>
        <dbReference type="ARBA" id="ARBA00022527"/>
    </source>
</evidence>
<evidence type="ECO:0000259" key="14">
    <source>
        <dbReference type="PROSITE" id="PS50011"/>
    </source>
</evidence>
<gene>
    <name evidence="15" type="ORF">UJA718_LOCUS44721</name>
</gene>
<name>A0A821TTH4_9BILA</name>
<dbReference type="GO" id="GO:0005737">
    <property type="term" value="C:cytoplasm"/>
    <property type="evidence" value="ECO:0007669"/>
    <property type="project" value="TreeGrafter"/>
</dbReference>
<accession>A0A821TTH4</accession>
<dbReference type="Gene3D" id="1.10.510.10">
    <property type="entry name" value="Transferase(Phosphotransferase) domain 1"/>
    <property type="match status" value="1"/>
</dbReference>
<dbReference type="Proteomes" id="UP000663873">
    <property type="component" value="Unassembled WGS sequence"/>
</dbReference>
<evidence type="ECO:0000256" key="13">
    <source>
        <dbReference type="ARBA" id="ARBA00051680"/>
    </source>
</evidence>
<evidence type="ECO:0000256" key="12">
    <source>
        <dbReference type="ARBA" id="ARBA00049308"/>
    </source>
</evidence>
<feature type="domain" description="Protein kinase" evidence="14">
    <location>
        <begin position="1"/>
        <end position="62"/>
    </location>
</feature>
<keyword evidence="10" id="KW-0464">Manganese</keyword>
<evidence type="ECO:0000256" key="6">
    <source>
        <dbReference type="ARBA" id="ARBA00022679"/>
    </source>
</evidence>
<dbReference type="SUPFAM" id="SSF56112">
    <property type="entry name" value="Protein kinase-like (PK-like)"/>
    <property type="match status" value="1"/>
</dbReference>
<dbReference type="EMBL" id="CAJOBP010070591">
    <property type="protein sequence ID" value="CAF4881700.1"/>
    <property type="molecule type" value="Genomic_DNA"/>
</dbReference>
<protein>
    <recommendedName>
        <fullName evidence="4">dual-specificity kinase</fullName>
        <ecNumber evidence="4">2.7.12.1</ecNumber>
    </recommendedName>
</protein>
<dbReference type="InterPro" id="IPR050940">
    <property type="entry name" value="Actin_reg-Ser/Thr_kinase"/>
</dbReference>
<dbReference type="GO" id="GO:0046872">
    <property type="term" value="F:metal ion binding"/>
    <property type="evidence" value="ECO:0007669"/>
    <property type="project" value="UniProtKB-KW"/>
</dbReference>
<keyword evidence="5" id="KW-0723">Serine/threonine-protein kinase</keyword>
<keyword evidence="7" id="KW-0547">Nucleotide-binding</keyword>